<dbReference type="InterPro" id="IPR013549">
    <property type="entry name" value="DUF1731"/>
</dbReference>
<dbReference type="NCBIfam" id="TIGR01777">
    <property type="entry name" value="yfcH"/>
    <property type="match status" value="1"/>
</dbReference>
<dbReference type="Proteomes" id="UP001369082">
    <property type="component" value="Unassembled WGS sequence"/>
</dbReference>
<feature type="domain" description="NAD-dependent epimerase/dehydratase" evidence="2">
    <location>
        <begin position="11"/>
        <end position="215"/>
    </location>
</feature>
<dbReference type="EMBL" id="JBAKAZ010000006">
    <property type="protein sequence ID" value="MEL0628459.1"/>
    <property type="molecule type" value="Genomic_DNA"/>
</dbReference>
<comment type="similarity">
    <text evidence="1">Belongs to the NAD(P)-dependent epimerase/dehydratase family. SDR39U1 subfamily.</text>
</comment>
<evidence type="ECO:0000313" key="5">
    <source>
        <dbReference type="Proteomes" id="UP001369082"/>
    </source>
</evidence>
<sequence>MDNVIESKKNVLISGSSGLIGSALVPLLRDKGYTVFLLKRQQQKDTPYWNIQQQKIDLNGCPEPDIIIHLAGENISNARWTAKVKEKITKSRIQSTQLMVDFINQSNKPPALFICASAIGFYGHQGTKVVNEDSPKGQDFVSHLAEKWEQVAQQAQTRVVNLRSGVVLSKNGGALAKMLPAFKVGLGGRVGSGKQIMSWIDLDDQINAILFIIKHTTLSGPINLVSPNAVDNKTFSNTLSQFLGRPCILPMPATLIKLMFGEMGKELLLSSTHVEPTKLLQAGFKFESLLLEESLKKQLAVSTL</sequence>
<protein>
    <submittedName>
        <fullName evidence="4">TIGR01777 family oxidoreductase</fullName>
    </submittedName>
</protein>
<dbReference type="Pfam" id="PF08338">
    <property type="entry name" value="DUF1731"/>
    <property type="match status" value="1"/>
</dbReference>
<evidence type="ECO:0000256" key="1">
    <source>
        <dbReference type="ARBA" id="ARBA00009353"/>
    </source>
</evidence>
<dbReference type="PANTHER" id="PTHR11092:SF0">
    <property type="entry name" value="EPIMERASE FAMILY PROTEIN SDR39U1"/>
    <property type="match status" value="1"/>
</dbReference>
<evidence type="ECO:0000259" key="2">
    <source>
        <dbReference type="Pfam" id="PF01370"/>
    </source>
</evidence>
<evidence type="ECO:0000259" key="3">
    <source>
        <dbReference type="Pfam" id="PF08338"/>
    </source>
</evidence>
<dbReference type="RefSeq" id="WP_341596425.1">
    <property type="nucleotide sequence ID" value="NZ_JBAKAZ010000006.1"/>
</dbReference>
<evidence type="ECO:0000313" key="4">
    <source>
        <dbReference type="EMBL" id="MEL0628459.1"/>
    </source>
</evidence>
<dbReference type="InterPro" id="IPR010099">
    <property type="entry name" value="SDR39U1"/>
</dbReference>
<accession>A0ABU9GMD7</accession>
<reference evidence="4 5" key="1">
    <citation type="submission" date="2024-02" db="EMBL/GenBank/DDBJ databases">
        <title>Bacteria isolated from the canopy kelp, Nereocystis luetkeana.</title>
        <authorList>
            <person name="Pfister C.A."/>
            <person name="Younker I.T."/>
            <person name="Light S.H."/>
        </authorList>
    </citation>
    <scope>NUCLEOTIDE SEQUENCE [LARGE SCALE GENOMIC DNA]</scope>
    <source>
        <strain evidence="4 5">TI.1.05</strain>
    </source>
</reference>
<dbReference type="CDD" id="cd05242">
    <property type="entry name" value="SDR_a8"/>
    <property type="match status" value="1"/>
</dbReference>
<dbReference type="InterPro" id="IPR001509">
    <property type="entry name" value="Epimerase_deHydtase"/>
</dbReference>
<dbReference type="Gene3D" id="3.40.50.720">
    <property type="entry name" value="NAD(P)-binding Rossmann-like Domain"/>
    <property type="match status" value="1"/>
</dbReference>
<dbReference type="Pfam" id="PF01370">
    <property type="entry name" value="Epimerase"/>
    <property type="match status" value="1"/>
</dbReference>
<dbReference type="InterPro" id="IPR036291">
    <property type="entry name" value="NAD(P)-bd_dom_sf"/>
</dbReference>
<dbReference type="PANTHER" id="PTHR11092">
    <property type="entry name" value="SUGAR NUCLEOTIDE EPIMERASE RELATED"/>
    <property type="match status" value="1"/>
</dbReference>
<keyword evidence="5" id="KW-1185">Reference proteome</keyword>
<dbReference type="SUPFAM" id="SSF51735">
    <property type="entry name" value="NAD(P)-binding Rossmann-fold domains"/>
    <property type="match status" value="1"/>
</dbReference>
<organism evidence="4 5">
    <name type="scientific">Psychromonas aquatilis</name>
    <dbReference type="NCBI Taxonomy" id="2005072"/>
    <lineage>
        <taxon>Bacteria</taxon>
        <taxon>Pseudomonadati</taxon>
        <taxon>Pseudomonadota</taxon>
        <taxon>Gammaproteobacteria</taxon>
        <taxon>Alteromonadales</taxon>
        <taxon>Psychromonadaceae</taxon>
        <taxon>Psychromonas</taxon>
    </lineage>
</organism>
<comment type="caution">
    <text evidence="4">The sequence shown here is derived from an EMBL/GenBank/DDBJ whole genome shotgun (WGS) entry which is preliminary data.</text>
</comment>
<name>A0ABU9GMD7_9GAMM</name>
<proteinExistence type="inferred from homology"/>
<feature type="domain" description="DUF1731" evidence="3">
    <location>
        <begin position="251"/>
        <end position="296"/>
    </location>
</feature>
<gene>
    <name evidence="4" type="ORF">V6256_02470</name>
</gene>